<proteinExistence type="predicted"/>
<name>A0A448SNM6_SERRU</name>
<evidence type="ECO:0000313" key="1">
    <source>
        <dbReference type="EMBL" id="VEI69312.1"/>
    </source>
</evidence>
<dbReference type="AlphaFoldDB" id="A0A448SNM6"/>
<gene>
    <name evidence="1" type="ORF">NCTC10036_03610</name>
</gene>
<dbReference type="RefSeq" id="WP_197722598.1">
    <property type="nucleotide sequence ID" value="NZ_LR134493.1"/>
</dbReference>
<sequence length="79" mass="9253">MSNTVTNKLLETYIFRSDKPSRVKYEIYGNDVELTAAITIYREEPFGIHTYSAITLNASKDHPEYAFEEVRKHFEKTYA</sequence>
<dbReference type="Proteomes" id="UP000281904">
    <property type="component" value="Chromosome"/>
</dbReference>
<protein>
    <submittedName>
        <fullName evidence="1">Uncharacterized protein</fullName>
    </submittedName>
</protein>
<reference evidence="1 2" key="1">
    <citation type="submission" date="2018-12" db="EMBL/GenBank/DDBJ databases">
        <authorList>
            <consortium name="Pathogen Informatics"/>
        </authorList>
    </citation>
    <scope>NUCLEOTIDE SEQUENCE [LARGE SCALE GENOMIC DNA]</scope>
    <source>
        <strain evidence="1 2">NCTC10036</strain>
    </source>
</reference>
<accession>A0A448SNM6</accession>
<organism evidence="1 2">
    <name type="scientific">Serratia rubidaea</name>
    <name type="common">Serratia marinorubra</name>
    <dbReference type="NCBI Taxonomy" id="61652"/>
    <lineage>
        <taxon>Bacteria</taxon>
        <taxon>Pseudomonadati</taxon>
        <taxon>Pseudomonadota</taxon>
        <taxon>Gammaproteobacteria</taxon>
        <taxon>Enterobacterales</taxon>
        <taxon>Yersiniaceae</taxon>
        <taxon>Serratia</taxon>
    </lineage>
</organism>
<dbReference type="EMBL" id="LR134493">
    <property type="protein sequence ID" value="VEI69312.1"/>
    <property type="molecule type" value="Genomic_DNA"/>
</dbReference>
<evidence type="ECO:0000313" key="2">
    <source>
        <dbReference type="Proteomes" id="UP000281904"/>
    </source>
</evidence>